<name>A0AAD5RCJ0_PARTN</name>
<evidence type="ECO:0000313" key="2">
    <source>
        <dbReference type="Proteomes" id="UP001196413"/>
    </source>
</evidence>
<gene>
    <name evidence="1" type="ORF">KIN20_036373</name>
</gene>
<organism evidence="1 2">
    <name type="scientific">Parelaphostrongylus tenuis</name>
    <name type="common">Meningeal worm</name>
    <dbReference type="NCBI Taxonomy" id="148309"/>
    <lineage>
        <taxon>Eukaryota</taxon>
        <taxon>Metazoa</taxon>
        <taxon>Ecdysozoa</taxon>
        <taxon>Nematoda</taxon>
        <taxon>Chromadorea</taxon>
        <taxon>Rhabditida</taxon>
        <taxon>Rhabditina</taxon>
        <taxon>Rhabditomorpha</taxon>
        <taxon>Strongyloidea</taxon>
        <taxon>Metastrongylidae</taxon>
        <taxon>Parelaphostrongylus</taxon>
    </lineage>
</organism>
<dbReference type="EMBL" id="JAHQIW010007354">
    <property type="protein sequence ID" value="KAJ1373847.1"/>
    <property type="molecule type" value="Genomic_DNA"/>
</dbReference>
<dbReference type="AlphaFoldDB" id="A0AAD5RCJ0"/>
<evidence type="ECO:0000313" key="1">
    <source>
        <dbReference type="EMBL" id="KAJ1373847.1"/>
    </source>
</evidence>
<reference evidence="1" key="1">
    <citation type="submission" date="2021-06" db="EMBL/GenBank/DDBJ databases">
        <title>Parelaphostrongylus tenuis whole genome reference sequence.</title>
        <authorList>
            <person name="Garwood T.J."/>
            <person name="Larsen P.A."/>
            <person name="Fountain-Jones N.M."/>
            <person name="Garbe J.R."/>
            <person name="Macchietto M.G."/>
            <person name="Kania S.A."/>
            <person name="Gerhold R.W."/>
            <person name="Richards J.E."/>
            <person name="Wolf T.M."/>
        </authorList>
    </citation>
    <scope>NUCLEOTIDE SEQUENCE</scope>
    <source>
        <strain evidence="1">MNPRO001-30</strain>
        <tissue evidence="1">Meninges</tissue>
    </source>
</reference>
<protein>
    <submittedName>
        <fullName evidence="1">Uncharacterized protein</fullName>
    </submittedName>
</protein>
<accession>A0AAD5RCJ0</accession>
<sequence length="177" mass="20178">MSMEMVRSDVQNEVRKIENELVSVYGFHGPSYVDELRNRIASEEKDMEILRNDLTAGRQKEQNRMDAAHLEFTKLSCEADSVSSAIEQSNRQINVEEKKLQYAVSSQTELAELASAIANIESLLPKLPKADEQKTESLHSMRQVCKKRHVPCRGTNIGLIVRCSTQFSWPNKAQWPK</sequence>
<proteinExistence type="predicted"/>
<dbReference type="Proteomes" id="UP001196413">
    <property type="component" value="Unassembled WGS sequence"/>
</dbReference>
<keyword evidence="2" id="KW-1185">Reference proteome</keyword>
<comment type="caution">
    <text evidence="1">The sequence shown here is derived from an EMBL/GenBank/DDBJ whole genome shotgun (WGS) entry which is preliminary data.</text>
</comment>